<dbReference type="GO" id="GO:0030975">
    <property type="term" value="F:thiamine binding"/>
    <property type="evidence" value="ECO:0007669"/>
    <property type="project" value="TreeGrafter"/>
</dbReference>
<dbReference type="PANTHER" id="PTHR30006">
    <property type="entry name" value="THIAMINE-BINDING PERIPLASMIC PROTEIN-RELATED"/>
    <property type="match status" value="1"/>
</dbReference>
<evidence type="ECO:0000256" key="3">
    <source>
        <dbReference type="ARBA" id="ARBA00022729"/>
    </source>
</evidence>
<feature type="signal peptide" evidence="5">
    <location>
        <begin position="1"/>
        <end position="21"/>
    </location>
</feature>
<dbReference type="InterPro" id="IPR006059">
    <property type="entry name" value="SBP"/>
</dbReference>
<reference evidence="6 7" key="1">
    <citation type="submission" date="2018-06" db="EMBL/GenBank/DDBJ databases">
        <title>Genomic Encyclopedia of Type Strains, Phase I: the one thousand microbial genomes (KMG-I) project.</title>
        <authorList>
            <person name="Kyrpides N."/>
        </authorList>
    </citation>
    <scope>NUCLEOTIDE SEQUENCE [LARGE SCALE GENOMIC DNA]</scope>
    <source>
        <strain evidence="6 7">DSM 19573</strain>
    </source>
</reference>
<keyword evidence="7" id="KW-1185">Reference proteome</keyword>
<gene>
    <name evidence="6" type="ORF">LY28_01092</name>
</gene>
<name>A0A318Y8U6_9FIRM</name>
<dbReference type="GO" id="GO:0015888">
    <property type="term" value="P:thiamine transport"/>
    <property type="evidence" value="ECO:0007669"/>
    <property type="project" value="TreeGrafter"/>
</dbReference>
<evidence type="ECO:0000313" key="7">
    <source>
        <dbReference type="Proteomes" id="UP000248132"/>
    </source>
</evidence>
<protein>
    <submittedName>
        <fullName evidence="6">Putative spermidine/putrescine transport system substrate-binding protein</fullName>
    </submittedName>
</protein>
<dbReference type="Proteomes" id="UP000248132">
    <property type="component" value="Unassembled WGS sequence"/>
</dbReference>
<evidence type="ECO:0000313" key="6">
    <source>
        <dbReference type="EMBL" id="PYG88738.1"/>
    </source>
</evidence>
<dbReference type="Pfam" id="PF13416">
    <property type="entry name" value="SBP_bac_8"/>
    <property type="match status" value="1"/>
</dbReference>
<dbReference type="RefSeq" id="WP_110461161.1">
    <property type="nucleotide sequence ID" value="NZ_QKMR01000005.1"/>
</dbReference>
<evidence type="ECO:0000256" key="1">
    <source>
        <dbReference type="ARBA" id="ARBA00004418"/>
    </source>
</evidence>
<dbReference type="GO" id="GO:0030288">
    <property type="term" value="C:outer membrane-bounded periplasmic space"/>
    <property type="evidence" value="ECO:0007669"/>
    <property type="project" value="TreeGrafter"/>
</dbReference>
<comment type="caution">
    <text evidence="6">The sequence shown here is derived from an EMBL/GenBank/DDBJ whole genome shotgun (WGS) entry which is preliminary data.</text>
</comment>
<dbReference type="EMBL" id="QKMR01000005">
    <property type="protein sequence ID" value="PYG88738.1"/>
    <property type="molecule type" value="Genomic_DNA"/>
</dbReference>
<dbReference type="GO" id="GO:0030976">
    <property type="term" value="F:thiamine pyrophosphate binding"/>
    <property type="evidence" value="ECO:0007669"/>
    <property type="project" value="TreeGrafter"/>
</dbReference>
<dbReference type="AlphaFoldDB" id="A0A318Y8U6"/>
<keyword evidence="3 5" id="KW-0732">Signal</keyword>
<comment type="subcellular location">
    <subcellularLocation>
        <location evidence="1">Periplasm</location>
    </subcellularLocation>
</comment>
<evidence type="ECO:0000256" key="4">
    <source>
        <dbReference type="ARBA" id="ARBA00022764"/>
    </source>
</evidence>
<dbReference type="Gene3D" id="3.40.190.10">
    <property type="entry name" value="Periplasmic binding protein-like II"/>
    <property type="match status" value="2"/>
</dbReference>
<proteinExistence type="predicted"/>
<dbReference type="SUPFAM" id="SSF53850">
    <property type="entry name" value="Periplasmic binding protein-like II"/>
    <property type="match status" value="1"/>
</dbReference>
<dbReference type="OrthoDB" id="9768630at2"/>
<accession>A0A318Y8U6</accession>
<keyword evidence="4" id="KW-0574">Periplasm</keyword>
<evidence type="ECO:0000256" key="5">
    <source>
        <dbReference type="SAM" id="SignalP"/>
    </source>
</evidence>
<keyword evidence="2" id="KW-0813">Transport</keyword>
<organism evidence="6 7">
    <name type="scientific">Ruminiclostridium sufflavum DSM 19573</name>
    <dbReference type="NCBI Taxonomy" id="1121337"/>
    <lineage>
        <taxon>Bacteria</taxon>
        <taxon>Bacillati</taxon>
        <taxon>Bacillota</taxon>
        <taxon>Clostridia</taxon>
        <taxon>Eubacteriales</taxon>
        <taxon>Oscillospiraceae</taxon>
        <taxon>Ruminiclostridium</taxon>
    </lineage>
</organism>
<feature type="chain" id="PRO_5039476405" evidence="5">
    <location>
        <begin position="22"/>
        <end position="356"/>
    </location>
</feature>
<sequence>MKIMKKVAAVVLSISMLAATAACGKGEEVAGDKKWSGKSLVVCSWGGAIQEAQKKTIFDAFAEKYGCTVEETTDPDPAKIKSMVEAGNMEVDVWDVDCDFVPRGIAQDLFEKLDFNVISKEGLVEGFITEYSVPAEISTLCISWNTEKISSDKHPKTWTEFFDSNTYPGKRTLYTNPMSMFEAVLLADGVKKEDMYPIDVDRVFKYLDAHKSDIVTFWTSGAQSVELVAGGDAALGTVWGGRVIAAQKDGQPIEKETNEAILTGDAWVIGKGSKNVEMAQDFIAFATSPEVIANYAVEYPGNAPANTKAYDLMTKEQISALASSPELEKTQLYIDVDWWVKNYDAVYERFQKWLIS</sequence>
<dbReference type="CDD" id="cd13589">
    <property type="entry name" value="PBP2_polyamine_RpCGA009"/>
    <property type="match status" value="1"/>
</dbReference>
<dbReference type="PROSITE" id="PS51257">
    <property type="entry name" value="PROKAR_LIPOPROTEIN"/>
    <property type="match status" value="1"/>
</dbReference>
<dbReference type="PANTHER" id="PTHR30006:SF3">
    <property type="entry name" value="THIAMINE-BINDING PERIPLASMIC PROTEIN"/>
    <property type="match status" value="1"/>
</dbReference>
<evidence type="ECO:0000256" key="2">
    <source>
        <dbReference type="ARBA" id="ARBA00022448"/>
    </source>
</evidence>